<dbReference type="NCBIfam" id="NF041498">
    <property type="entry name" value="MobP2"/>
    <property type="match status" value="1"/>
</dbReference>
<dbReference type="KEGG" id="bmeg:BG04_5837"/>
<evidence type="ECO:0000313" key="2">
    <source>
        <dbReference type="Proteomes" id="UP000031829"/>
    </source>
</evidence>
<geneLocation type="plasmid" evidence="1 2">
    <name>pBMV_2</name>
</geneLocation>
<dbReference type="InterPro" id="IPR048101">
    <property type="entry name" value="MobP2"/>
</dbReference>
<dbReference type="Pfam" id="PF18555">
    <property type="entry name" value="MobL"/>
    <property type="match status" value="1"/>
</dbReference>
<organism evidence="1 2">
    <name type="scientific">Priestia megaterium (strain ATCC 14581 / DSM 32 / CCUG 1817 / JCM 2506 / NBRC 15308 / NCIMB 9376 / NCTC 10342 / NRRL B-14308 / VKM B-512 / Ford 19)</name>
    <name type="common">Bacillus megaterium</name>
    <dbReference type="NCBI Taxonomy" id="1348623"/>
    <lineage>
        <taxon>Bacteria</taxon>
        <taxon>Bacillati</taxon>
        <taxon>Bacillota</taxon>
        <taxon>Bacilli</taxon>
        <taxon>Bacillales</taxon>
        <taxon>Bacillaceae</taxon>
        <taxon>Priestia</taxon>
    </lineage>
</organism>
<name>A0A0B6AQR6_PRIM2</name>
<accession>A0A0B6AQR6</accession>
<proteinExistence type="predicted"/>
<evidence type="ECO:0008006" key="3">
    <source>
        <dbReference type="Google" id="ProtNLM"/>
    </source>
</evidence>
<keyword evidence="1" id="KW-0614">Plasmid</keyword>
<sequence>MLEKTNSSTVVPGVVLKTKFITASHKAFQEYVDYVDREEAKRELGAHEKLFSLYQDYMDNPDKTSSLFTQHSDRLTGEQKEELKKGFEEAQRNNSIMWQDVITFHNPWLEEQGLYDSRTHTVDEKKLIQITRQSMNKMLEREKLDGSAIWSAAIHHNTDNIHIHIATVEPAPTRSRGKRKPKTLDVMKSTVVNQIMDRGENQNRINHLIRKEMVDQKKQNSSFAWRNRELKPLFLMVYNHLPQDKRQWQYSYNTIKPLKPYIDTLSEKYIKKYHQKEYQQLIKNLDKEVKELKKAYGEGTRDKGRYENYKQTKIDDLYKRMGNAFLQEMKAYDRKQQDVKRLLDRKQSGNQTARYKQHVPVHFSLRKIEKAFKSEYESWKNQQHYERMQRETERDRNQQNDYERGY</sequence>
<gene>
    <name evidence="1" type="ORF">BG04_5837</name>
</gene>
<dbReference type="Proteomes" id="UP000031829">
    <property type="component" value="Plasmid pBMV_2"/>
</dbReference>
<protein>
    <recommendedName>
        <fullName evidence="3">Relaxase</fullName>
    </recommendedName>
</protein>
<dbReference type="RefSeq" id="WP_034655615.1">
    <property type="nucleotide sequence ID" value="NZ_BCVB01000018.1"/>
</dbReference>
<dbReference type="AlphaFoldDB" id="A0A0B6AQR6"/>
<dbReference type="EMBL" id="CP009921">
    <property type="protein sequence ID" value="AJI25796.1"/>
    <property type="molecule type" value="Genomic_DNA"/>
</dbReference>
<reference evidence="1 2" key="1">
    <citation type="journal article" date="2015" name="Genome Announc.">
        <title>Complete genome sequences for 35 biothreat assay-relevant bacillus species.</title>
        <authorList>
            <person name="Johnson S.L."/>
            <person name="Daligault H.E."/>
            <person name="Davenport K.W."/>
            <person name="Jaissle J."/>
            <person name="Frey K.G."/>
            <person name="Ladner J.T."/>
            <person name="Broomall S.M."/>
            <person name="Bishop-Lilly K.A."/>
            <person name="Bruce D.C."/>
            <person name="Gibbons H.S."/>
            <person name="Coyne S.R."/>
            <person name="Lo C.C."/>
            <person name="Meincke L."/>
            <person name="Munk A.C."/>
            <person name="Koroleva G.I."/>
            <person name="Rosenzweig C.N."/>
            <person name="Palacios G.F."/>
            <person name="Redden C.L."/>
            <person name="Minogue T.D."/>
            <person name="Chain P.S."/>
        </authorList>
    </citation>
    <scope>NUCLEOTIDE SEQUENCE [LARGE SCALE GENOMIC DNA]</scope>
    <source>
        <strain evidence="2">ATCC 14581 / DSM 32 / JCM 2506 / NBRC 15308 / NCIMB 9376 / NCTC 10342 / NRRL B-14308 / VKM B-512</strain>
        <plasmid evidence="1 2">pBMV_2</plasmid>
    </source>
</reference>
<dbReference type="GeneID" id="93646009"/>
<dbReference type="HOGENOM" id="CLU_033701_1_0_9"/>
<evidence type="ECO:0000313" key="1">
    <source>
        <dbReference type="EMBL" id="AJI25796.1"/>
    </source>
</evidence>
<dbReference type="InterPro" id="IPR041073">
    <property type="entry name" value="MobL"/>
</dbReference>